<evidence type="ECO:0000256" key="7">
    <source>
        <dbReference type="SAM" id="MobiDB-lite"/>
    </source>
</evidence>
<evidence type="ECO:0008006" key="12">
    <source>
        <dbReference type="Google" id="ProtNLM"/>
    </source>
</evidence>
<dbReference type="PANTHER" id="PTHR46508:SF5">
    <property type="entry name" value="PHD-FINGER AND DNA BINDING DOMAIN-CONTAINING PROTEIN"/>
    <property type="match status" value="1"/>
</dbReference>
<dbReference type="PROSITE" id="PS50827">
    <property type="entry name" value="DDT"/>
    <property type="match status" value="1"/>
</dbReference>
<evidence type="ECO:0000259" key="9">
    <source>
        <dbReference type="PROSITE" id="PS50827"/>
    </source>
</evidence>
<keyword evidence="2" id="KW-0479">Metal-binding</keyword>
<evidence type="ECO:0000259" key="8">
    <source>
        <dbReference type="PROSITE" id="PS50016"/>
    </source>
</evidence>
<dbReference type="InterPro" id="IPR019787">
    <property type="entry name" value="Znf_PHD-finger"/>
</dbReference>
<comment type="caution">
    <text evidence="10">The sequence shown here is derived from an EMBL/GenBank/DDBJ whole genome shotgun (WGS) entry which is preliminary data.</text>
</comment>
<dbReference type="PROSITE" id="PS50016">
    <property type="entry name" value="ZF_PHD_2"/>
    <property type="match status" value="1"/>
</dbReference>
<dbReference type="PANTHER" id="PTHR46508">
    <property type="entry name" value="PHD FINGER FAMILY PROTEIN"/>
    <property type="match status" value="1"/>
</dbReference>
<evidence type="ECO:0000256" key="5">
    <source>
        <dbReference type="ARBA" id="ARBA00023242"/>
    </source>
</evidence>
<keyword evidence="11" id="KW-1185">Reference proteome</keyword>
<feature type="region of interest" description="Disordered" evidence="7">
    <location>
        <begin position="1722"/>
        <end position="1760"/>
    </location>
</feature>
<keyword evidence="3 6" id="KW-0863">Zinc-finger</keyword>
<comment type="subcellular location">
    <subcellularLocation>
        <location evidence="1">Nucleus</location>
    </subcellularLocation>
</comment>
<dbReference type="InterPro" id="IPR019786">
    <property type="entry name" value="Zinc_finger_PHD-type_CS"/>
</dbReference>
<feature type="region of interest" description="Disordered" evidence="7">
    <location>
        <begin position="1480"/>
        <end position="1522"/>
    </location>
</feature>
<evidence type="ECO:0000256" key="1">
    <source>
        <dbReference type="ARBA" id="ARBA00004123"/>
    </source>
</evidence>
<dbReference type="Pfam" id="PF24294">
    <property type="entry name" value="Chromo_PTM"/>
    <property type="match status" value="1"/>
</dbReference>
<keyword evidence="5" id="KW-0539">Nucleus</keyword>
<dbReference type="Gene3D" id="3.30.40.10">
    <property type="entry name" value="Zinc/RING finger domain, C3HC4 (zinc finger)"/>
    <property type="match status" value="2"/>
</dbReference>
<feature type="compositionally biased region" description="Basic and acidic residues" evidence="7">
    <location>
        <begin position="1568"/>
        <end position="1580"/>
    </location>
</feature>
<dbReference type="Pfam" id="PF02791">
    <property type="entry name" value="DDT"/>
    <property type="match status" value="1"/>
</dbReference>
<dbReference type="GO" id="GO:0000785">
    <property type="term" value="C:chromatin"/>
    <property type="evidence" value="ECO:0007669"/>
    <property type="project" value="UniProtKB-ARBA"/>
</dbReference>
<accession>A0A7J7FQ00</accession>
<feature type="region of interest" description="Disordered" evidence="7">
    <location>
        <begin position="1546"/>
        <end position="1580"/>
    </location>
</feature>
<dbReference type="InterPro" id="IPR047365">
    <property type="entry name" value="Tudor_AtPTM-like"/>
</dbReference>
<proteinExistence type="predicted"/>
<evidence type="ECO:0000256" key="2">
    <source>
        <dbReference type="ARBA" id="ARBA00022723"/>
    </source>
</evidence>
<evidence type="ECO:0000313" key="10">
    <source>
        <dbReference type="EMBL" id="KAF5930303.1"/>
    </source>
</evidence>
<dbReference type="CDD" id="cd15532">
    <property type="entry name" value="PHD2_CHD_II"/>
    <property type="match status" value="1"/>
</dbReference>
<dbReference type="Proteomes" id="UP000593564">
    <property type="component" value="Unassembled WGS sequence"/>
</dbReference>
<name>A0A7J7FQ00_CAMSI</name>
<feature type="domain" description="DDT" evidence="9">
    <location>
        <begin position="527"/>
        <end position="587"/>
    </location>
</feature>
<dbReference type="Pfam" id="PF15612">
    <property type="entry name" value="WHIM1"/>
    <property type="match status" value="1"/>
</dbReference>
<dbReference type="InterPro" id="IPR001965">
    <property type="entry name" value="Znf_PHD"/>
</dbReference>
<organism evidence="10 11">
    <name type="scientific">Camellia sinensis</name>
    <name type="common">Tea plant</name>
    <name type="synonym">Thea sinensis</name>
    <dbReference type="NCBI Taxonomy" id="4442"/>
    <lineage>
        <taxon>Eukaryota</taxon>
        <taxon>Viridiplantae</taxon>
        <taxon>Streptophyta</taxon>
        <taxon>Embryophyta</taxon>
        <taxon>Tracheophyta</taxon>
        <taxon>Spermatophyta</taxon>
        <taxon>Magnoliopsida</taxon>
        <taxon>eudicotyledons</taxon>
        <taxon>Gunneridae</taxon>
        <taxon>Pentapetalae</taxon>
        <taxon>asterids</taxon>
        <taxon>Ericales</taxon>
        <taxon>Theaceae</taxon>
        <taxon>Camellia</taxon>
    </lineage>
</organism>
<reference evidence="10 11" key="2">
    <citation type="submission" date="2020-07" db="EMBL/GenBank/DDBJ databases">
        <title>Genome assembly of wild tea tree DASZ reveals pedigree and selection history of tea varieties.</title>
        <authorList>
            <person name="Zhang W."/>
        </authorList>
    </citation>
    <scope>NUCLEOTIDE SEQUENCE [LARGE SCALE GENOMIC DNA]</scope>
    <source>
        <strain evidence="11">cv. G240</strain>
        <tissue evidence="10">Leaf</tissue>
    </source>
</reference>
<dbReference type="PROSITE" id="PS01359">
    <property type="entry name" value="ZF_PHD_1"/>
    <property type="match status" value="1"/>
</dbReference>
<evidence type="ECO:0000313" key="11">
    <source>
        <dbReference type="Proteomes" id="UP000593564"/>
    </source>
</evidence>
<gene>
    <name evidence="10" type="ORF">HYC85_031176</name>
</gene>
<protein>
    <recommendedName>
        <fullName evidence="12">PHD-type domain-containing protein</fullName>
    </recommendedName>
</protein>
<reference evidence="11" key="1">
    <citation type="journal article" date="2020" name="Nat. Commun.">
        <title>Genome assembly of wild tea tree DASZ reveals pedigree and selection history of tea varieties.</title>
        <authorList>
            <person name="Zhang W."/>
            <person name="Zhang Y."/>
            <person name="Qiu H."/>
            <person name="Guo Y."/>
            <person name="Wan H."/>
            <person name="Zhang X."/>
            <person name="Scossa F."/>
            <person name="Alseekh S."/>
            <person name="Zhang Q."/>
            <person name="Wang P."/>
            <person name="Xu L."/>
            <person name="Schmidt M.H."/>
            <person name="Jia X."/>
            <person name="Li D."/>
            <person name="Zhu A."/>
            <person name="Guo F."/>
            <person name="Chen W."/>
            <person name="Ni D."/>
            <person name="Usadel B."/>
            <person name="Fernie A.R."/>
            <person name="Wen W."/>
        </authorList>
    </citation>
    <scope>NUCLEOTIDE SEQUENCE [LARGE SCALE GENOMIC DNA]</scope>
    <source>
        <strain evidence="11">cv. G240</strain>
    </source>
</reference>
<dbReference type="SMART" id="SM00571">
    <property type="entry name" value="DDT"/>
    <property type="match status" value="1"/>
</dbReference>
<keyword evidence="4" id="KW-0862">Zinc</keyword>
<dbReference type="SMART" id="SM00249">
    <property type="entry name" value="PHD"/>
    <property type="match status" value="2"/>
</dbReference>
<dbReference type="Pfam" id="PF00628">
    <property type="entry name" value="PHD"/>
    <property type="match status" value="1"/>
</dbReference>
<evidence type="ECO:0000256" key="6">
    <source>
        <dbReference type="PROSITE-ProRule" id="PRU00146"/>
    </source>
</evidence>
<dbReference type="InterPro" id="IPR013083">
    <property type="entry name" value="Znf_RING/FYVE/PHD"/>
</dbReference>
<feature type="compositionally biased region" description="Basic residues" evidence="7">
    <location>
        <begin position="1547"/>
        <end position="1567"/>
    </location>
</feature>
<sequence>MEFVGRTVGKKFKGSEACAGVVNSYDPSTGSLEVVYEDGDSEYLEFSEVALLLELEATKKPCRVGRKPSKRRRSGIRGDSGNSCANLMSDSCLTEVILGQGGVNQKGIFEILENGCGVGDNLKETLPVNGNLGNGLNLNDGLDLNDGFNLNDGFDLNVNGEEHLKKTACIDLNMDANGDVEENVKEGDQGVSVVGTQKRKHCFDLNLGLDGEIKNSDVDCEVQLKENTSFHVVEETQKQEMSRDVEEDRMKGDSKNELEACFEFSGGTQIEAIGRSVENVVRDSFLGLMEEVQKENGVSGGLEGGDSSGPMDAKDFRFKNSDADHVVENTQNQETGGVVEDTQMEGDGKNGEGACFEGSGGTQMEAIDSGVGLIEVRKDNGVSEGWKGGDTPGSMDANDFMPSKDQIKEGLPDTGTPLPYGYQGNSGSTCKGKNRREKRKLSDNVYSATDTLLRRSSRRLAATFSSQNHVSSGAMFFTYNEAHASLAVSAVLEEQPTTSGREESEEYTFLPSKLQLPPSSGNLNLDGIPILDLFSVYACLRSFSTLLFLSPFELEDFVAAVRGEVPNLLFDFIHVSLLQTLRKHLEFLSDENSLSASSCLRSVNWDLLDLITWPVFMAEYLLMHGSGLKPGFDLCKLKLFESDYYKQPAVVKIELLRCLCDDVIEVEAIRSEINRRTLATELNMDIDRSMRVETSKKRTSMDVSGGSFLTEEEVDVATDWNSDECCLCKMDGSLICCDGCPAAYHLKCVGVANSLLPEGDWYCPECVIDKDKPWLKLEKSLRGAELLGVDPYGRLYYSSCGYLLVSDSCDNESSYHYYHINDLTFVIDALKSSDTFFSPILGAISKQWNICINSNGAKCDVDCKDATVCSELVKRQMLSTPVLPLHLAPSETFVRDEIIDERKPEENSIAAQYSGNTDCEVSSLVHNNLLTVNNSVKIGNPLKSCEVSAEISQTTGIKKGDRISSMMLTKRGEISQGQLGTGYVNYYSFARTASLVAEELTRKSSDKSTDGSIKSVEDIISAQLKAISKKSTKFSWPNIQTLNADARKEKCGWCFSCKAPDDDKNCFFNMNDSVLEGFTGEVVGIRSKRNTNFHLIDVMSYILCIEDRLHGFLLGPWLNPHYTKLWRDSVVKASDVASLKHFLLMLESNLRRLALSAEWLKHVDSNATMGSASHIVISSQRVSSKHGIGRKRARLSDSEPKPSSNAATGLGLFWWRGGRLSRELFNWKVLPRSMASKVARQAGRTKIPGVLYSDSSEFAKRSKYVVWRAAVETSISVEQLALQVRELDANIRWDDIENTNILSKMDQFRKSVRPFKKVIIRRKSIEGTVVKYLLDFGKRRIIPDIVVTQGTKVEESSSGRKKYWLEESLVPLYLLKSFEERRIARKSNKTSPKKLQGSGRVTKKTSKKRGFSYLFAKAERSENYQCGHCNKDVLIREAVSCQYCKGFFHKRHVKKSAGAVTARCKYTCHKCQDGDRVKVEAKKGKSQSQKSKKASTVCRVLRSKMSKKPAKDQKPSQQQKNRKIAVVLPLRRSARKAKCVTLQNKKVGGRKKGKGKGKANGKAKQIKPRKEISKKPKEGTWKKKRTPVYHTYWLSGLLLSRKPNDERVMHFRSKKLIAPSEHITAIHGEPKCCLCCEQEFSLTLNYVGCEICGDWFHGDAFGLGVENIDNLIGFKCHKCRDRTPPICPHFHRKTIDEDLLVELNNTAGTECAEEVSNIVALPTEGEEERKFHTDDESKKLSLGKDPELGTVPDSNDLNAKNSHLPVSVEQKGEAIQIPSEAFRPDLSMESNEHVSLVENTTDLGTEHIGAVTTFFETEFPLPKSDVDVRDTEMVSVGHENAENDSALTMESNDRVLLVENTTDMSTEHIGVVTCVEAEFPSSKSDVDVIDTESVSMVPDNVETDLAETTSLGSLAHKTLADSSKVPPQAIVASGEIVDGGEKVAANIIARETIGESSNFMEMREVLENFIIVKD</sequence>
<dbReference type="EMBL" id="JACBKZ010000015">
    <property type="protein sequence ID" value="KAF5930303.1"/>
    <property type="molecule type" value="Genomic_DNA"/>
</dbReference>
<dbReference type="InterPro" id="IPR056618">
    <property type="entry name" value="Chromo_PTM"/>
</dbReference>
<dbReference type="InterPro" id="IPR011011">
    <property type="entry name" value="Znf_FYVE_PHD"/>
</dbReference>
<dbReference type="GO" id="GO:0008270">
    <property type="term" value="F:zinc ion binding"/>
    <property type="evidence" value="ECO:0007669"/>
    <property type="project" value="UniProtKB-KW"/>
</dbReference>
<feature type="domain" description="PHD-type" evidence="8">
    <location>
        <begin position="722"/>
        <end position="769"/>
    </location>
</feature>
<feature type="region of interest" description="Disordered" evidence="7">
    <location>
        <begin position="418"/>
        <end position="440"/>
    </location>
</feature>
<evidence type="ECO:0000256" key="3">
    <source>
        <dbReference type="ARBA" id="ARBA00022771"/>
    </source>
</evidence>
<dbReference type="InterPro" id="IPR018501">
    <property type="entry name" value="DDT_dom"/>
</dbReference>
<dbReference type="InterPro" id="IPR028942">
    <property type="entry name" value="WHIM1_dom"/>
</dbReference>
<dbReference type="SUPFAM" id="SSF57903">
    <property type="entry name" value="FYVE/PHD zinc finger"/>
    <property type="match status" value="2"/>
</dbReference>
<evidence type="ECO:0000256" key="4">
    <source>
        <dbReference type="ARBA" id="ARBA00022833"/>
    </source>
</evidence>
<dbReference type="GO" id="GO:0005634">
    <property type="term" value="C:nucleus"/>
    <property type="evidence" value="ECO:0007669"/>
    <property type="project" value="UniProtKB-SubCell"/>
</dbReference>
<feature type="compositionally biased region" description="Basic and acidic residues" evidence="7">
    <location>
        <begin position="1727"/>
        <end position="1747"/>
    </location>
</feature>
<dbReference type="Pfam" id="PF21743">
    <property type="entry name" value="PTM_DIR17_Tudor"/>
    <property type="match status" value="1"/>
</dbReference>